<reference evidence="2" key="1">
    <citation type="journal article" date="2019" name="Int. J. Syst. Evol. Microbiol.">
        <title>The Global Catalogue of Microorganisms (GCM) 10K type strain sequencing project: providing services to taxonomists for standard genome sequencing and annotation.</title>
        <authorList>
            <consortium name="The Broad Institute Genomics Platform"/>
            <consortium name="The Broad Institute Genome Sequencing Center for Infectious Disease"/>
            <person name="Wu L."/>
            <person name="Ma J."/>
        </authorList>
    </citation>
    <scope>NUCLEOTIDE SEQUENCE [LARGE SCALE GENOMIC DNA]</scope>
    <source>
        <strain evidence="2">CGMCC 1.12478</strain>
    </source>
</reference>
<dbReference type="RefSeq" id="WP_188484435.1">
    <property type="nucleotide sequence ID" value="NZ_BMFC01000035.1"/>
</dbReference>
<organism evidence="1 2">
    <name type="scientific">Marivita lacus</name>
    <dbReference type="NCBI Taxonomy" id="1323742"/>
    <lineage>
        <taxon>Bacteria</taxon>
        <taxon>Pseudomonadati</taxon>
        <taxon>Pseudomonadota</taxon>
        <taxon>Alphaproteobacteria</taxon>
        <taxon>Rhodobacterales</taxon>
        <taxon>Roseobacteraceae</taxon>
        <taxon>Marivita</taxon>
    </lineage>
</organism>
<evidence type="ECO:0000313" key="2">
    <source>
        <dbReference type="Proteomes" id="UP000645462"/>
    </source>
</evidence>
<proteinExistence type="predicted"/>
<dbReference type="Proteomes" id="UP000645462">
    <property type="component" value="Unassembled WGS sequence"/>
</dbReference>
<comment type="caution">
    <text evidence="1">The sequence shown here is derived from an EMBL/GenBank/DDBJ whole genome shotgun (WGS) entry which is preliminary data.</text>
</comment>
<sequence>MTQPTTMEYLSGQVTAQKILIHILLGQRVIVNQQHAYELRSALMASFRAIRRNEKMSKEEKDGYITILEEALSAIEFVRSSASGE</sequence>
<accession>A0ABQ1LM82</accession>
<gene>
    <name evidence="1" type="ORF">GCM10011363_45970</name>
</gene>
<evidence type="ECO:0000313" key="1">
    <source>
        <dbReference type="EMBL" id="GGC24250.1"/>
    </source>
</evidence>
<keyword evidence="2" id="KW-1185">Reference proteome</keyword>
<protein>
    <submittedName>
        <fullName evidence="1">Uncharacterized protein</fullName>
    </submittedName>
</protein>
<dbReference type="EMBL" id="BMFC01000035">
    <property type="protein sequence ID" value="GGC24250.1"/>
    <property type="molecule type" value="Genomic_DNA"/>
</dbReference>
<name>A0ABQ1LM82_9RHOB</name>